<organism evidence="4 5">
    <name type="scientific">Amphritea opalescens</name>
    <dbReference type="NCBI Taxonomy" id="2490544"/>
    <lineage>
        <taxon>Bacteria</taxon>
        <taxon>Pseudomonadati</taxon>
        <taxon>Pseudomonadota</taxon>
        <taxon>Gammaproteobacteria</taxon>
        <taxon>Oceanospirillales</taxon>
        <taxon>Oceanospirillaceae</taxon>
        <taxon>Amphritea</taxon>
    </lineage>
</organism>
<evidence type="ECO:0000256" key="2">
    <source>
        <dbReference type="ARBA" id="ARBA00023315"/>
    </source>
</evidence>
<protein>
    <submittedName>
        <fullName evidence="4">GNAT family N-acetyltransferase</fullName>
    </submittedName>
</protein>
<evidence type="ECO:0000313" key="4">
    <source>
        <dbReference type="EMBL" id="RTE67397.1"/>
    </source>
</evidence>
<dbReference type="Gene3D" id="3.40.630.30">
    <property type="match status" value="1"/>
</dbReference>
<proteinExistence type="predicted"/>
<name>A0A430KV64_9GAMM</name>
<keyword evidence="2" id="KW-0012">Acyltransferase</keyword>
<keyword evidence="1 4" id="KW-0808">Transferase</keyword>
<gene>
    <name evidence="4" type="ORF">EH243_00125</name>
</gene>
<dbReference type="InterPro" id="IPR016181">
    <property type="entry name" value="Acyl_CoA_acyltransferase"/>
</dbReference>
<reference evidence="4 5" key="1">
    <citation type="submission" date="2018-11" db="EMBL/GenBank/DDBJ databases">
        <title>The draft genome sequence of Amphritea opalescens ANRC-JH13T.</title>
        <authorList>
            <person name="Fang Z."/>
            <person name="Zhang Y."/>
            <person name="Han X."/>
        </authorList>
    </citation>
    <scope>NUCLEOTIDE SEQUENCE [LARGE SCALE GENOMIC DNA]</scope>
    <source>
        <strain evidence="4 5">ANRC-JH13</strain>
    </source>
</reference>
<feature type="domain" description="N-acetyltransferase" evidence="3">
    <location>
        <begin position="1"/>
        <end position="152"/>
    </location>
</feature>
<evidence type="ECO:0000259" key="3">
    <source>
        <dbReference type="PROSITE" id="PS51186"/>
    </source>
</evidence>
<dbReference type="Proteomes" id="UP000283087">
    <property type="component" value="Unassembled WGS sequence"/>
</dbReference>
<dbReference type="OrthoDB" id="9792929at2"/>
<dbReference type="InterPro" id="IPR050832">
    <property type="entry name" value="Bact_Acetyltransf"/>
</dbReference>
<dbReference type="SUPFAM" id="SSF55729">
    <property type="entry name" value="Acyl-CoA N-acyltransferases (Nat)"/>
    <property type="match status" value="1"/>
</dbReference>
<sequence length="152" mass="16934">MSIAIATEADIPALCHLLGYLFAQEAEFEADIEAQQQGLKMIIRSPQVGTILLSRQQGRIVGMVSLLYSVSTALGGRVCMLEDMVVAPEYRRLEDGSHIGTELLEQAVVYARQQGVLRITLLTDDDNIAAQRFYQRQGFHFSTMQAMRKSLV</sequence>
<dbReference type="PROSITE" id="PS51186">
    <property type="entry name" value="GNAT"/>
    <property type="match status" value="1"/>
</dbReference>
<evidence type="ECO:0000313" key="5">
    <source>
        <dbReference type="Proteomes" id="UP000283087"/>
    </source>
</evidence>
<dbReference type="InterPro" id="IPR000182">
    <property type="entry name" value="GNAT_dom"/>
</dbReference>
<dbReference type="PANTHER" id="PTHR43877:SF2">
    <property type="entry name" value="AMINOALKYLPHOSPHONATE N-ACETYLTRANSFERASE-RELATED"/>
    <property type="match status" value="1"/>
</dbReference>
<dbReference type="PANTHER" id="PTHR43877">
    <property type="entry name" value="AMINOALKYLPHOSPHONATE N-ACETYLTRANSFERASE-RELATED-RELATED"/>
    <property type="match status" value="1"/>
</dbReference>
<dbReference type="RefSeq" id="WP_126156607.1">
    <property type="nucleotide sequence ID" value="NZ_RQXW01000001.1"/>
</dbReference>
<dbReference type="EMBL" id="RQXW01000001">
    <property type="protein sequence ID" value="RTE67397.1"/>
    <property type="molecule type" value="Genomic_DNA"/>
</dbReference>
<dbReference type="CDD" id="cd04301">
    <property type="entry name" value="NAT_SF"/>
    <property type="match status" value="1"/>
</dbReference>
<dbReference type="Pfam" id="PF00583">
    <property type="entry name" value="Acetyltransf_1"/>
    <property type="match status" value="1"/>
</dbReference>
<dbReference type="GO" id="GO:0016747">
    <property type="term" value="F:acyltransferase activity, transferring groups other than amino-acyl groups"/>
    <property type="evidence" value="ECO:0007669"/>
    <property type="project" value="InterPro"/>
</dbReference>
<keyword evidence="5" id="KW-1185">Reference proteome</keyword>
<dbReference type="AlphaFoldDB" id="A0A430KV64"/>
<accession>A0A430KV64</accession>
<evidence type="ECO:0000256" key="1">
    <source>
        <dbReference type="ARBA" id="ARBA00022679"/>
    </source>
</evidence>
<comment type="caution">
    <text evidence="4">The sequence shown here is derived from an EMBL/GenBank/DDBJ whole genome shotgun (WGS) entry which is preliminary data.</text>
</comment>